<protein>
    <submittedName>
        <fullName evidence="2">Uncharacterized protein</fullName>
    </submittedName>
</protein>
<feature type="compositionally biased region" description="Pro residues" evidence="1">
    <location>
        <begin position="183"/>
        <end position="194"/>
    </location>
</feature>
<dbReference type="EMBL" id="JACEEZ010005472">
    <property type="protein sequence ID" value="KAG0725599.1"/>
    <property type="molecule type" value="Genomic_DNA"/>
</dbReference>
<evidence type="ECO:0000313" key="3">
    <source>
        <dbReference type="Proteomes" id="UP000770661"/>
    </source>
</evidence>
<comment type="caution">
    <text evidence="2">The sequence shown here is derived from an EMBL/GenBank/DDBJ whole genome shotgun (WGS) entry which is preliminary data.</text>
</comment>
<reference evidence="2" key="1">
    <citation type="submission" date="2020-07" db="EMBL/GenBank/DDBJ databases">
        <title>The High-quality genome of the commercially important snow crab, Chionoecetes opilio.</title>
        <authorList>
            <person name="Jeong J.-H."/>
            <person name="Ryu S."/>
        </authorList>
    </citation>
    <scope>NUCLEOTIDE SEQUENCE</scope>
    <source>
        <strain evidence="2">MADBK_172401_WGS</strain>
        <tissue evidence="2">Digestive gland</tissue>
    </source>
</reference>
<accession>A0A8J5CYB8</accession>
<gene>
    <name evidence="2" type="ORF">GWK47_038313</name>
</gene>
<dbReference type="Proteomes" id="UP000770661">
    <property type="component" value="Unassembled WGS sequence"/>
</dbReference>
<evidence type="ECO:0000313" key="2">
    <source>
        <dbReference type="EMBL" id="KAG0725599.1"/>
    </source>
</evidence>
<evidence type="ECO:0000256" key="1">
    <source>
        <dbReference type="SAM" id="MobiDB-lite"/>
    </source>
</evidence>
<proteinExistence type="predicted"/>
<keyword evidence="3" id="KW-1185">Reference proteome</keyword>
<dbReference type="AlphaFoldDB" id="A0A8J5CYB8"/>
<feature type="region of interest" description="Disordered" evidence="1">
    <location>
        <begin position="155"/>
        <end position="194"/>
    </location>
</feature>
<name>A0A8J5CYB8_CHIOP</name>
<organism evidence="2 3">
    <name type="scientific">Chionoecetes opilio</name>
    <name type="common">Atlantic snow crab</name>
    <name type="synonym">Cancer opilio</name>
    <dbReference type="NCBI Taxonomy" id="41210"/>
    <lineage>
        <taxon>Eukaryota</taxon>
        <taxon>Metazoa</taxon>
        <taxon>Ecdysozoa</taxon>
        <taxon>Arthropoda</taxon>
        <taxon>Crustacea</taxon>
        <taxon>Multicrustacea</taxon>
        <taxon>Malacostraca</taxon>
        <taxon>Eumalacostraca</taxon>
        <taxon>Eucarida</taxon>
        <taxon>Decapoda</taxon>
        <taxon>Pleocyemata</taxon>
        <taxon>Brachyura</taxon>
        <taxon>Eubrachyura</taxon>
        <taxon>Majoidea</taxon>
        <taxon>Majidae</taxon>
        <taxon>Chionoecetes</taxon>
    </lineage>
</organism>
<sequence length="194" mass="21566">MVRIGVPSYVPQKILDSLRTSFSPPTKIFGRPLKPLSRHFWYLTRSHWCTFRLTPPLSPTTSNCTGAILTIKGAGGNCQRINLPSSQFLGQPPLLRHKKIPPRLFEVLISRNHFLSAKAWEVAGRGNRVGGLPPNEGLRVVNAHRRGWRHPVLKNSVPKRRGNRPVPPPKLWGPIAINSPGPQRLPPPGPSPPK</sequence>